<evidence type="ECO:0000256" key="6">
    <source>
        <dbReference type="ARBA" id="ARBA00023136"/>
    </source>
</evidence>
<feature type="transmembrane region" description="Helical" evidence="8">
    <location>
        <begin position="247"/>
        <end position="268"/>
    </location>
</feature>
<dbReference type="EMBL" id="CADIKI010000003">
    <property type="protein sequence ID" value="CAB3783118.1"/>
    <property type="molecule type" value="Genomic_DNA"/>
</dbReference>
<feature type="transmembrane region" description="Helical" evidence="8">
    <location>
        <begin position="138"/>
        <end position="158"/>
    </location>
</feature>
<evidence type="ECO:0000256" key="4">
    <source>
        <dbReference type="ARBA" id="ARBA00022692"/>
    </source>
</evidence>
<gene>
    <name evidence="9" type="ORF">LMG27177_01429</name>
</gene>
<evidence type="ECO:0000256" key="7">
    <source>
        <dbReference type="ARBA" id="ARBA00024033"/>
    </source>
</evidence>
<name>A0A6J5FQ65_9BURK</name>
<keyword evidence="6 8" id="KW-0472">Membrane</keyword>
<evidence type="ECO:0000256" key="2">
    <source>
        <dbReference type="ARBA" id="ARBA00022475"/>
    </source>
</evidence>
<organism evidence="9 10">
    <name type="scientific">Paraburkholderia fynbosensis</name>
    <dbReference type="NCBI Taxonomy" id="1200993"/>
    <lineage>
        <taxon>Bacteria</taxon>
        <taxon>Pseudomonadati</taxon>
        <taxon>Pseudomonadota</taxon>
        <taxon>Betaproteobacteria</taxon>
        <taxon>Burkholderiales</taxon>
        <taxon>Burkholderiaceae</taxon>
        <taxon>Paraburkholderia</taxon>
    </lineage>
</organism>
<feature type="transmembrane region" description="Helical" evidence="8">
    <location>
        <begin position="371"/>
        <end position="388"/>
    </location>
</feature>
<dbReference type="GO" id="GO:0005886">
    <property type="term" value="C:plasma membrane"/>
    <property type="evidence" value="ECO:0007669"/>
    <property type="project" value="UniProtKB-SubCell"/>
</dbReference>
<sequence>MSSNAALNVTGPETGGGFIASRSRRHLFGLCLVVFVTSMVEDIANRLLAHLGIIGKHPSVLNYALTWARSLRNPGDVDDSWGPMRAALGWFQQHADGRLYEHIFFVERVKFQYPPSSLLPLHTLSQWGIAPSNALLNWINFWMVFANVLAAGALAFTLARRSPGHARRRWQFAVISAFGALLFCPLLKAFDLGQLQVWINALFALSALAWLLGRKELAGVLIGLICLLKPQFVMFMVWGLFRREWRFLVGWGVVAAVGGVASLAVFGIQNHLDYLAVLRALSRTGEAFVENQSVNGLLNRLLDTDATPAVWKIHEFPSFNPIVYAGTLVTSALIVGAALLIPLRGKGASGLLDFLGAALSFTMASPIAWDHHYGVLPVIYIAMMFVLLNRSTSRGRTVALAVLLVSYIFTGHGLGGSCALWGALAMLGLLYWANRAPSGVAQTRSGQRELAT</sequence>
<dbReference type="Pfam" id="PF09594">
    <property type="entry name" value="GT87"/>
    <property type="match status" value="1"/>
</dbReference>
<evidence type="ECO:0000256" key="1">
    <source>
        <dbReference type="ARBA" id="ARBA00004651"/>
    </source>
</evidence>
<dbReference type="Proteomes" id="UP000494252">
    <property type="component" value="Unassembled WGS sequence"/>
</dbReference>
<evidence type="ECO:0000256" key="3">
    <source>
        <dbReference type="ARBA" id="ARBA00022679"/>
    </source>
</evidence>
<accession>A0A6J5FQ65</accession>
<comment type="subcellular location">
    <subcellularLocation>
        <location evidence="1">Cell membrane</location>
        <topology evidence="1">Multi-pass membrane protein</topology>
    </subcellularLocation>
</comment>
<feature type="transmembrane region" description="Helical" evidence="8">
    <location>
        <begin position="170"/>
        <end position="189"/>
    </location>
</feature>
<dbReference type="GO" id="GO:0016758">
    <property type="term" value="F:hexosyltransferase activity"/>
    <property type="evidence" value="ECO:0007669"/>
    <property type="project" value="InterPro"/>
</dbReference>
<evidence type="ECO:0000313" key="10">
    <source>
        <dbReference type="Proteomes" id="UP000494252"/>
    </source>
</evidence>
<comment type="similarity">
    <text evidence="7">Belongs to the glycosyltransferase 87 family.</text>
</comment>
<feature type="transmembrane region" description="Helical" evidence="8">
    <location>
        <begin position="220"/>
        <end position="241"/>
    </location>
</feature>
<keyword evidence="3" id="KW-0808">Transferase</keyword>
<keyword evidence="10" id="KW-1185">Reference proteome</keyword>
<feature type="transmembrane region" description="Helical" evidence="8">
    <location>
        <begin position="400"/>
        <end position="433"/>
    </location>
</feature>
<dbReference type="RefSeq" id="WP_175158724.1">
    <property type="nucleotide sequence ID" value="NZ_CADIKI010000003.1"/>
</dbReference>
<keyword evidence="5 8" id="KW-1133">Transmembrane helix</keyword>
<dbReference type="InterPro" id="IPR018584">
    <property type="entry name" value="GT87"/>
</dbReference>
<evidence type="ECO:0000256" key="5">
    <source>
        <dbReference type="ARBA" id="ARBA00022989"/>
    </source>
</evidence>
<evidence type="ECO:0008006" key="11">
    <source>
        <dbReference type="Google" id="ProtNLM"/>
    </source>
</evidence>
<keyword evidence="4 8" id="KW-0812">Transmembrane</keyword>
<feature type="transmembrane region" description="Helical" evidence="8">
    <location>
        <begin position="195"/>
        <end position="213"/>
    </location>
</feature>
<feature type="transmembrane region" description="Helical" evidence="8">
    <location>
        <begin position="322"/>
        <end position="343"/>
    </location>
</feature>
<proteinExistence type="inferred from homology"/>
<dbReference type="AlphaFoldDB" id="A0A6J5FQ65"/>
<evidence type="ECO:0000313" key="9">
    <source>
        <dbReference type="EMBL" id="CAB3783118.1"/>
    </source>
</evidence>
<keyword evidence="2" id="KW-1003">Cell membrane</keyword>
<reference evidence="9 10" key="1">
    <citation type="submission" date="2020-04" db="EMBL/GenBank/DDBJ databases">
        <authorList>
            <person name="De Canck E."/>
        </authorList>
    </citation>
    <scope>NUCLEOTIDE SEQUENCE [LARGE SCALE GENOMIC DNA]</scope>
    <source>
        <strain evidence="9 10">LMG 27177</strain>
    </source>
</reference>
<protein>
    <recommendedName>
        <fullName evidence="11">DUF2029 domain-containing protein</fullName>
    </recommendedName>
</protein>
<evidence type="ECO:0000256" key="8">
    <source>
        <dbReference type="SAM" id="Phobius"/>
    </source>
</evidence>